<keyword evidence="6" id="KW-1185">Reference proteome</keyword>
<dbReference type="PANTHER" id="PTHR33630:SF9">
    <property type="entry name" value="CUTINASE 4"/>
    <property type="match status" value="1"/>
</dbReference>
<keyword evidence="3" id="KW-0378">Hydrolase</keyword>
<keyword evidence="2" id="KW-0719">Serine esterase</keyword>
<dbReference type="InterPro" id="IPR029058">
    <property type="entry name" value="AB_hydrolase_fold"/>
</dbReference>
<dbReference type="PANTHER" id="PTHR33630">
    <property type="entry name" value="CUTINASE RV1984C-RELATED-RELATED"/>
    <property type="match status" value="1"/>
</dbReference>
<evidence type="ECO:0000256" key="4">
    <source>
        <dbReference type="ARBA" id="ARBA00023157"/>
    </source>
</evidence>
<gene>
    <name evidence="5" type="ORF">GCM10022231_02670</name>
</gene>
<keyword evidence="4" id="KW-1015">Disulfide bond</keyword>
<evidence type="ECO:0000256" key="2">
    <source>
        <dbReference type="ARBA" id="ARBA00022487"/>
    </source>
</evidence>
<organism evidence="5 6">
    <name type="scientific">Gordonia caeni</name>
    <dbReference type="NCBI Taxonomy" id="1007097"/>
    <lineage>
        <taxon>Bacteria</taxon>
        <taxon>Bacillati</taxon>
        <taxon>Actinomycetota</taxon>
        <taxon>Actinomycetes</taxon>
        <taxon>Mycobacteriales</taxon>
        <taxon>Gordoniaceae</taxon>
        <taxon>Gordonia</taxon>
    </lineage>
</organism>
<dbReference type="SMART" id="SM01110">
    <property type="entry name" value="Cutinase"/>
    <property type="match status" value="1"/>
</dbReference>
<comment type="caution">
    <text evidence="5">The sequence shown here is derived from an EMBL/GenBank/DDBJ whole genome shotgun (WGS) entry which is preliminary data.</text>
</comment>
<accession>A0ABP7NMR9</accession>
<evidence type="ECO:0000313" key="6">
    <source>
        <dbReference type="Proteomes" id="UP001418444"/>
    </source>
</evidence>
<sequence length="237" mass="24945">MLCMAKRLLVVLVSVGIFLGLAVPIGTGTAAAADCADVHLLFARGTAEAGAPVGTTGRAMHRSLQSRFPGKDVRVSPVRYQASDDFQKGTVFLRSVAAGVRSAQNQLRYLAQTCPRTRLVLGGFSQGGVVATYAVSDQIAGPALVLADVPTPLPASVARHVAGVVTFGAPADRWFREVGVPPMRVSALYRHKTRDYCISGDNICDGGPVDRPNTVHGRYAVNGMTAAAANFVGRNIR</sequence>
<dbReference type="Gene3D" id="3.40.50.1820">
    <property type="entry name" value="alpha/beta hydrolase"/>
    <property type="match status" value="1"/>
</dbReference>
<protein>
    <submittedName>
        <fullName evidence="5">Cutinase family protein</fullName>
    </submittedName>
</protein>
<dbReference type="InterPro" id="IPR000675">
    <property type="entry name" value="Cutinase/axe"/>
</dbReference>
<dbReference type="SUPFAM" id="SSF53474">
    <property type="entry name" value="alpha/beta-Hydrolases"/>
    <property type="match status" value="1"/>
</dbReference>
<reference evidence="6" key="1">
    <citation type="journal article" date="2019" name="Int. J. Syst. Evol. Microbiol.">
        <title>The Global Catalogue of Microorganisms (GCM) 10K type strain sequencing project: providing services to taxonomists for standard genome sequencing and annotation.</title>
        <authorList>
            <consortium name="The Broad Institute Genomics Platform"/>
            <consortium name="The Broad Institute Genome Sequencing Center for Infectious Disease"/>
            <person name="Wu L."/>
            <person name="Ma J."/>
        </authorList>
    </citation>
    <scope>NUCLEOTIDE SEQUENCE [LARGE SCALE GENOMIC DNA]</scope>
    <source>
        <strain evidence="6">JCM 16923</strain>
    </source>
</reference>
<dbReference type="Proteomes" id="UP001418444">
    <property type="component" value="Unassembled WGS sequence"/>
</dbReference>
<evidence type="ECO:0000256" key="3">
    <source>
        <dbReference type="ARBA" id="ARBA00022801"/>
    </source>
</evidence>
<name>A0ABP7NMR9_9ACTN</name>
<proteinExistence type="inferred from homology"/>
<evidence type="ECO:0000256" key="1">
    <source>
        <dbReference type="ARBA" id="ARBA00007534"/>
    </source>
</evidence>
<dbReference type="Pfam" id="PF01083">
    <property type="entry name" value="Cutinase"/>
    <property type="match status" value="1"/>
</dbReference>
<dbReference type="EMBL" id="BAAAZW010000001">
    <property type="protein sequence ID" value="GAA3948783.1"/>
    <property type="molecule type" value="Genomic_DNA"/>
</dbReference>
<comment type="similarity">
    <text evidence="1">Belongs to the cutinase family.</text>
</comment>
<evidence type="ECO:0000313" key="5">
    <source>
        <dbReference type="EMBL" id="GAA3948783.1"/>
    </source>
</evidence>